<dbReference type="PROSITE" id="PS51752">
    <property type="entry name" value="JACALIN_LECTIN"/>
    <property type="match status" value="1"/>
</dbReference>
<accession>A0A8E2AKS4</accession>
<dbReference type="Gene3D" id="2.170.15.10">
    <property type="entry name" value="Proaerolysin, chain A, domain 3"/>
    <property type="match status" value="1"/>
</dbReference>
<dbReference type="AlphaFoldDB" id="A0A8E2AKS4"/>
<dbReference type="Pfam" id="PF01419">
    <property type="entry name" value="Jacalin"/>
    <property type="match status" value="1"/>
</dbReference>
<dbReference type="SUPFAM" id="SSF51101">
    <property type="entry name" value="Mannose-binding lectins"/>
    <property type="match status" value="1"/>
</dbReference>
<dbReference type="InterPro" id="IPR001229">
    <property type="entry name" value="Jacalin-like_lectin_dom"/>
</dbReference>
<keyword evidence="3" id="KW-1185">Reference proteome</keyword>
<dbReference type="OrthoDB" id="2792332at2759"/>
<gene>
    <name evidence="2" type="ORF">OBBRIDRAFT_495873</name>
</gene>
<sequence length="351" mass="37150">MPDWPPYPDGPFTGEFVVGGFGGWPFQTCKWVTNQSALIVKALDVWYNTSTLRGIQVTFSDNSRSPVFGNPSDSHGSVTFSPGEVITSLTLWGNGVGSRTGRIRLTTNGGQTFDVGKNTSGQSGYDAGIGSGILVGMVGRSGADIDMLGPVFLNGAIASISISNVTYNPPLVGTTGGISQVTLDEAYYYNPPNATRDLPWDFTNSDTRTTSTSFTQSTSTTYGASVTVGVTAELFGIGASAEGSFQWQSTGTQETTTSTSSEKSLTWSVSGDLAPGQGLTAISLCQQGVGQANYTSTVTMKLSDGTVSTYNEPGVFNNVIFTQVQVTVQPNTQLGKPRKTIEAHRRWDVKE</sequence>
<feature type="domain" description="Jacalin-type lectin" evidence="1">
    <location>
        <begin position="11"/>
        <end position="154"/>
    </location>
</feature>
<dbReference type="InterPro" id="IPR036404">
    <property type="entry name" value="Jacalin-like_lectin_dom_sf"/>
</dbReference>
<evidence type="ECO:0000259" key="1">
    <source>
        <dbReference type="PROSITE" id="PS51752"/>
    </source>
</evidence>
<dbReference type="Gene3D" id="2.100.10.30">
    <property type="entry name" value="Jacalin-like lectin domain"/>
    <property type="match status" value="1"/>
</dbReference>
<evidence type="ECO:0000313" key="2">
    <source>
        <dbReference type="EMBL" id="OCH83777.1"/>
    </source>
</evidence>
<organism evidence="2 3">
    <name type="scientific">Obba rivulosa</name>
    <dbReference type="NCBI Taxonomy" id="1052685"/>
    <lineage>
        <taxon>Eukaryota</taxon>
        <taxon>Fungi</taxon>
        <taxon>Dikarya</taxon>
        <taxon>Basidiomycota</taxon>
        <taxon>Agaricomycotina</taxon>
        <taxon>Agaricomycetes</taxon>
        <taxon>Polyporales</taxon>
        <taxon>Gelatoporiaceae</taxon>
        <taxon>Obba</taxon>
    </lineage>
</organism>
<dbReference type="EMBL" id="KV722819">
    <property type="protein sequence ID" value="OCH83777.1"/>
    <property type="molecule type" value="Genomic_DNA"/>
</dbReference>
<dbReference type="Proteomes" id="UP000250043">
    <property type="component" value="Unassembled WGS sequence"/>
</dbReference>
<evidence type="ECO:0000313" key="3">
    <source>
        <dbReference type="Proteomes" id="UP000250043"/>
    </source>
</evidence>
<protein>
    <recommendedName>
        <fullName evidence="1">Jacalin-type lectin domain-containing protein</fullName>
    </recommendedName>
</protein>
<reference evidence="2 3" key="1">
    <citation type="submission" date="2016-07" db="EMBL/GenBank/DDBJ databases">
        <title>Draft genome of the white-rot fungus Obba rivulosa 3A-2.</title>
        <authorList>
            <consortium name="DOE Joint Genome Institute"/>
            <person name="Miettinen O."/>
            <person name="Riley R."/>
            <person name="Acob R."/>
            <person name="Barry K."/>
            <person name="Cullen D."/>
            <person name="De Vries R."/>
            <person name="Hainaut M."/>
            <person name="Hatakka A."/>
            <person name="Henrissat B."/>
            <person name="Hilden K."/>
            <person name="Kuo R."/>
            <person name="Labutti K."/>
            <person name="Lipzen A."/>
            <person name="Makela M.R."/>
            <person name="Sandor L."/>
            <person name="Spatafora J.W."/>
            <person name="Grigoriev I.V."/>
            <person name="Hibbett D.S."/>
        </authorList>
    </citation>
    <scope>NUCLEOTIDE SEQUENCE [LARGE SCALE GENOMIC DNA]</scope>
    <source>
        <strain evidence="2 3">3A-2</strain>
    </source>
</reference>
<dbReference type="SUPFAM" id="SSF56973">
    <property type="entry name" value="Aerolisin/ETX pore-forming domain"/>
    <property type="match status" value="1"/>
</dbReference>
<name>A0A8E2AKS4_9APHY</name>
<proteinExistence type="predicted"/>